<reference evidence="3" key="1">
    <citation type="journal article" date="2019" name="Int. J. Syst. Evol. Microbiol.">
        <title>The Global Catalogue of Microorganisms (GCM) 10K type strain sequencing project: providing services to taxonomists for standard genome sequencing and annotation.</title>
        <authorList>
            <consortium name="The Broad Institute Genomics Platform"/>
            <consortium name="The Broad Institute Genome Sequencing Center for Infectious Disease"/>
            <person name="Wu L."/>
            <person name="Ma J."/>
        </authorList>
    </citation>
    <scope>NUCLEOTIDE SEQUENCE [LARGE SCALE GENOMIC DNA]</scope>
    <source>
        <strain evidence="3">JCM 17085</strain>
    </source>
</reference>
<dbReference type="PANTHER" id="PTHR19308">
    <property type="entry name" value="PHOSPHATIDYLCHOLINE TRANSFER PROTEIN"/>
    <property type="match status" value="1"/>
</dbReference>
<accession>A0ABP7X484</accession>
<dbReference type="InterPro" id="IPR051213">
    <property type="entry name" value="START_lipid_transfer"/>
</dbReference>
<name>A0ABP7X484_9SPHI</name>
<dbReference type="EMBL" id="BAABCV010000014">
    <property type="protein sequence ID" value="GAA4104341.1"/>
    <property type="molecule type" value="Genomic_DNA"/>
</dbReference>
<dbReference type="InterPro" id="IPR028347">
    <property type="entry name" value="START_dom_prot"/>
</dbReference>
<proteinExistence type="predicted"/>
<evidence type="ECO:0000313" key="2">
    <source>
        <dbReference type="EMBL" id="GAA4104341.1"/>
    </source>
</evidence>
<dbReference type="PIRSF" id="PIRSF039033">
    <property type="entry name" value="START_dom"/>
    <property type="match status" value="1"/>
</dbReference>
<sequence length="212" mass="23973">MKLKLIIFFILTFTTRIVIAQGAWTFKTESSGIKVYVDNKSAMKVKPIKVESSINATPTQIAAVLLDVENYPDWVYKIKSTSLVKQTSATDLFYYAEINMPWPAQNRDFAAHITVTQNPETKVITIDAPSVADLVPEKEDLTRVKRSHGKWILIPDGNNKTKVTYYFTLEPDGGAPAWIINLFITDGPMQSFKKLKVQVQKPAYRNAANLFR</sequence>
<evidence type="ECO:0000313" key="3">
    <source>
        <dbReference type="Proteomes" id="UP001500841"/>
    </source>
</evidence>
<dbReference type="RefSeq" id="WP_345106959.1">
    <property type="nucleotide sequence ID" value="NZ_BAABCV010000014.1"/>
</dbReference>
<dbReference type="Pfam" id="PF01852">
    <property type="entry name" value="START"/>
    <property type="match status" value="1"/>
</dbReference>
<dbReference type="InterPro" id="IPR023393">
    <property type="entry name" value="START-like_dom_sf"/>
</dbReference>
<dbReference type="Proteomes" id="UP001500841">
    <property type="component" value="Unassembled WGS sequence"/>
</dbReference>
<dbReference type="InterPro" id="IPR002913">
    <property type="entry name" value="START_lipid-bd_dom"/>
</dbReference>
<keyword evidence="3" id="KW-1185">Reference proteome</keyword>
<organism evidence="2 3">
    <name type="scientific">Mucilaginibacter panaciglaebae</name>
    <dbReference type="NCBI Taxonomy" id="502331"/>
    <lineage>
        <taxon>Bacteria</taxon>
        <taxon>Pseudomonadati</taxon>
        <taxon>Bacteroidota</taxon>
        <taxon>Sphingobacteriia</taxon>
        <taxon>Sphingobacteriales</taxon>
        <taxon>Sphingobacteriaceae</taxon>
        <taxon>Mucilaginibacter</taxon>
    </lineage>
</organism>
<dbReference type="PANTHER" id="PTHR19308:SF14">
    <property type="entry name" value="START DOMAIN-CONTAINING PROTEIN"/>
    <property type="match status" value="1"/>
</dbReference>
<gene>
    <name evidence="2" type="ORF">GCM10022392_32380</name>
</gene>
<protein>
    <recommendedName>
        <fullName evidence="1">START domain-containing protein</fullName>
    </recommendedName>
</protein>
<comment type="caution">
    <text evidence="2">The sequence shown here is derived from an EMBL/GenBank/DDBJ whole genome shotgun (WGS) entry which is preliminary data.</text>
</comment>
<evidence type="ECO:0000259" key="1">
    <source>
        <dbReference type="PROSITE" id="PS50848"/>
    </source>
</evidence>
<dbReference type="PROSITE" id="PS50848">
    <property type="entry name" value="START"/>
    <property type="match status" value="1"/>
</dbReference>
<dbReference type="SUPFAM" id="SSF55961">
    <property type="entry name" value="Bet v1-like"/>
    <property type="match status" value="1"/>
</dbReference>
<feature type="domain" description="START" evidence="1">
    <location>
        <begin position="24"/>
        <end position="204"/>
    </location>
</feature>
<dbReference type="Gene3D" id="3.30.530.20">
    <property type="match status" value="1"/>
</dbReference>